<comment type="caution">
    <text evidence="1">The sequence shown here is derived from an EMBL/GenBank/DDBJ whole genome shotgun (WGS) entry which is preliminary data.</text>
</comment>
<protein>
    <submittedName>
        <fullName evidence="1">Uncharacterized protein YdeI (YjbR/CyaY-like superfamily)</fullName>
    </submittedName>
</protein>
<organism evidence="1 2">
    <name type="scientific">Paeniglutamicibacter sulfureus</name>
    <dbReference type="NCBI Taxonomy" id="43666"/>
    <lineage>
        <taxon>Bacteria</taxon>
        <taxon>Bacillati</taxon>
        <taxon>Actinomycetota</taxon>
        <taxon>Actinomycetes</taxon>
        <taxon>Micrococcales</taxon>
        <taxon>Micrococcaceae</taxon>
        <taxon>Paeniglutamicibacter</taxon>
    </lineage>
</organism>
<evidence type="ECO:0000313" key="1">
    <source>
        <dbReference type="EMBL" id="MDR7358015.1"/>
    </source>
</evidence>
<dbReference type="Pfam" id="PF13376">
    <property type="entry name" value="OmdA"/>
    <property type="match status" value="1"/>
</dbReference>
<sequence length="190" mass="20918">MAIPLEELLVPDAPAWRAWLQEHHASHPGVNLVLHKKGGTTTSLTYAQALDEALCFGWIDGQRNARDEHSFTNRFTPRTARSKWSARNVEHVQRLEAVGLIQPAGAAAVQAAKADGRWDEAYAGQASAQLPADFLEAVSGFPRAQETLAALGASERFAIYYRLHTVKGDETRRRKIADYVARLDAGQGIF</sequence>
<name>A0ABU2BHB8_9MICC</name>
<accession>A0ABU2BHB8</accession>
<proteinExistence type="predicted"/>
<reference evidence="1 2" key="1">
    <citation type="submission" date="2023-07" db="EMBL/GenBank/DDBJ databases">
        <title>Sequencing the genomes of 1000 actinobacteria strains.</title>
        <authorList>
            <person name="Klenk H.-P."/>
        </authorList>
    </citation>
    <scope>NUCLEOTIDE SEQUENCE [LARGE SCALE GENOMIC DNA]</scope>
    <source>
        <strain evidence="1 2">DSM 20167</strain>
    </source>
</reference>
<dbReference type="EMBL" id="JAVDYI010000001">
    <property type="protein sequence ID" value="MDR7358015.1"/>
    <property type="molecule type" value="Genomic_DNA"/>
</dbReference>
<dbReference type="RefSeq" id="WP_302263053.1">
    <property type="nucleotide sequence ID" value="NZ_BAAAWO010000001.1"/>
</dbReference>
<dbReference type="Proteomes" id="UP001183817">
    <property type="component" value="Unassembled WGS sequence"/>
</dbReference>
<evidence type="ECO:0000313" key="2">
    <source>
        <dbReference type="Proteomes" id="UP001183817"/>
    </source>
</evidence>
<keyword evidence="2" id="KW-1185">Reference proteome</keyword>
<gene>
    <name evidence="1" type="ORF">J2S64_001706</name>
</gene>